<dbReference type="EMBL" id="CCKQ01015925">
    <property type="protein sequence ID" value="CDW87777.1"/>
    <property type="molecule type" value="Genomic_DNA"/>
</dbReference>
<name>A0A078B3G9_STYLE</name>
<keyword evidence="1" id="KW-0175">Coiled coil</keyword>
<dbReference type="AlphaFoldDB" id="A0A078B3G9"/>
<accession>A0A078B3G9</accession>
<feature type="coiled-coil region" evidence="1">
    <location>
        <begin position="76"/>
        <end position="124"/>
    </location>
</feature>
<evidence type="ECO:0000313" key="3">
    <source>
        <dbReference type="Proteomes" id="UP000039865"/>
    </source>
</evidence>
<evidence type="ECO:0008006" key="4">
    <source>
        <dbReference type="Google" id="ProtNLM"/>
    </source>
</evidence>
<sequence>MSKLSITAAAKAAGISRQTMYKKYINHGLISVETVNDIKQIDTSELLRVFGSLQPVDDDVLQPATEPSTAIDSAAMAAKDELIAILKQQIEDNKEREKWLMQQLEKTTHLLENKAEEKEKKRKKIFGLFQMRIPRSLSVVQYLLIQSNLHFNQINSTQFKKQTLKIASNITAILYRFLSYMFKFFLKN</sequence>
<evidence type="ECO:0000313" key="2">
    <source>
        <dbReference type="EMBL" id="CDW87777.1"/>
    </source>
</evidence>
<organism evidence="2 3">
    <name type="scientific">Stylonychia lemnae</name>
    <name type="common">Ciliate</name>
    <dbReference type="NCBI Taxonomy" id="5949"/>
    <lineage>
        <taxon>Eukaryota</taxon>
        <taxon>Sar</taxon>
        <taxon>Alveolata</taxon>
        <taxon>Ciliophora</taxon>
        <taxon>Intramacronucleata</taxon>
        <taxon>Spirotrichea</taxon>
        <taxon>Stichotrichia</taxon>
        <taxon>Sporadotrichida</taxon>
        <taxon>Oxytrichidae</taxon>
        <taxon>Stylonychinae</taxon>
        <taxon>Stylonychia</taxon>
    </lineage>
</organism>
<evidence type="ECO:0000256" key="1">
    <source>
        <dbReference type="SAM" id="Coils"/>
    </source>
</evidence>
<protein>
    <recommendedName>
        <fullName evidence="4">HTH psq-type domain-containing protein</fullName>
    </recommendedName>
</protein>
<gene>
    <name evidence="2" type="primary">Contig12642.g13492</name>
    <name evidence="2" type="ORF">STYLEM_16889</name>
</gene>
<dbReference type="Proteomes" id="UP000039865">
    <property type="component" value="Unassembled WGS sequence"/>
</dbReference>
<proteinExistence type="predicted"/>
<reference evidence="2 3" key="1">
    <citation type="submission" date="2014-06" db="EMBL/GenBank/DDBJ databases">
        <authorList>
            <person name="Swart Estienne"/>
        </authorList>
    </citation>
    <scope>NUCLEOTIDE SEQUENCE [LARGE SCALE GENOMIC DNA]</scope>
    <source>
        <strain evidence="2 3">130c</strain>
    </source>
</reference>
<keyword evidence="3" id="KW-1185">Reference proteome</keyword>
<dbReference type="OrthoDB" id="10652646at2759"/>
<dbReference type="InParanoid" id="A0A078B3G9"/>